<dbReference type="InterPro" id="IPR057326">
    <property type="entry name" value="KR_dom"/>
</dbReference>
<dbReference type="InterPro" id="IPR036291">
    <property type="entry name" value="NAD(P)-bd_dom_sf"/>
</dbReference>
<feature type="domain" description="Ketosynthase family 3 (KS3)" evidence="9">
    <location>
        <begin position="1594"/>
        <end position="2019"/>
    </location>
</feature>
<dbReference type="InterPro" id="IPR036736">
    <property type="entry name" value="ACP-like_sf"/>
</dbReference>
<dbReference type="KEGG" id="mjl:Mjls_0234"/>
<dbReference type="InterPro" id="IPR020843">
    <property type="entry name" value="ER"/>
</dbReference>
<dbReference type="Gene3D" id="3.40.366.10">
    <property type="entry name" value="Malonyl-Coenzyme A Acyl Carrier Protein, domain 2"/>
    <property type="match status" value="2"/>
</dbReference>
<dbReference type="PANTHER" id="PTHR43775:SF51">
    <property type="entry name" value="INACTIVE PHENOLPHTHIOCEROL SYNTHESIS POLYKETIDE SYNTHASE TYPE I PKS1-RELATED"/>
    <property type="match status" value="1"/>
</dbReference>
<proteinExistence type="predicted"/>
<feature type="active site" description="Proton donor; for dehydratase activity" evidence="6">
    <location>
        <position position="2683"/>
    </location>
</feature>
<dbReference type="InterPro" id="IPR049552">
    <property type="entry name" value="PKS_DH_N"/>
</dbReference>
<evidence type="ECO:0000259" key="8">
    <source>
        <dbReference type="PROSITE" id="PS50075"/>
    </source>
</evidence>
<dbReference type="GO" id="GO:0031177">
    <property type="term" value="F:phosphopantetheine binding"/>
    <property type="evidence" value="ECO:0007669"/>
    <property type="project" value="InterPro"/>
</dbReference>
<dbReference type="CDD" id="cd08955">
    <property type="entry name" value="KR_2_FAS_SDR_x"/>
    <property type="match status" value="1"/>
</dbReference>
<dbReference type="GO" id="GO:0071770">
    <property type="term" value="P:DIM/DIP cell wall layer assembly"/>
    <property type="evidence" value="ECO:0007669"/>
    <property type="project" value="TreeGrafter"/>
</dbReference>
<dbReference type="InterPro" id="IPR016039">
    <property type="entry name" value="Thiolase-like"/>
</dbReference>
<dbReference type="Pfam" id="PF21089">
    <property type="entry name" value="PKS_DH_N"/>
    <property type="match status" value="1"/>
</dbReference>
<dbReference type="SMART" id="SM00822">
    <property type="entry name" value="PKS_KR"/>
    <property type="match status" value="2"/>
</dbReference>
<dbReference type="InterPro" id="IPR014030">
    <property type="entry name" value="Ketoacyl_synth_N"/>
</dbReference>
<keyword evidence="1" id="KW-0596">Phosphopantetheine</keyword>
<dbReference type="Pfam" id="PF02801">
    <property type="entry name" value="Ketoacyl-synt_C"/>
    <property type="match status" value="2"/>
</dbReference>
<dbReference type="SUPFAM" id="SSF53901">
    <property type="entry name" value="Thiolase-like"/>
    <property type="match status" value="2"/>
</dbReference>
<sequence length="3702" mass="395199">MSHRGRALTADAREDTNGMESAAYPHVPANRFAIVGYAARFPGAQDADEFWDLLRDGREAISEVPQDRWNVDEFFDPEPGAPGKVVTRRAGFVDDVTGFDAPFFGMSTREVRLMDPQHRLLLETAWRAVEHSGTAPTDLANSNTGVFVGLATHDYLGMASDELSYPEIEAYMAIGTSNAAAAGRISYRLGLQGPAVAVDTACSSSLVAIHQACQALQLGECDLALAGGANVLLTPATMITFSNAHMLAPDGRCKTFDAAADGYVRGEGCGVIVIKRLEDALRDGDRIRAVIRGSAINQDGASGGLTVPNGVAQQRVITDALKRAGVRAGDVGYLEAHGTGTSLGDPIEAQAAGEVLGAGREPSRPLLIGSAKTNIGHLEAAAGIAGVIKVILSLEHETLPKHLNFTTPSPHIPWDRLAVKVVTESTPWERNGRPRIAGVSSFGFAGTNAHVILEEAPESTVTPAATPEPGERFSLLPLSARTPSALVRIADRYRSWMTTHPEATLADVCFTASTARAHLEQRAALVVDSRESAVELLGALAEDRPAPGLVRGESHDTPKTAWLFTGQGSQYPGMARELFDTEPVFAETMKQCAAAVADVLEKPLLDVIFDAHGPEAAETLRQTSYAQPALFAVEMGLARLWQSWGFEPDVVLGHSVGQYAAACVAGVLGLEDGARLMAERGRLFGSLPAGGRMVAVFTAAERVENITDEYPRLSVAAYNGANTVLSGPAGDLEKAVATLAADGVRCDWLDTSHAFHSALLDPILDEFESYAQQIEYAAPQRVLIDNRTGAALGWSAKLDGTYWRRHARQPVEFAKSVRTLAELNCKVLLEIGPRPVLTAAALSAWPDPATAPRAIASLRRNTADHRQITEALADAYVLGHRPDFAAIQRPDAHKLDLPTYPFEHRQYSFRDNQAERPEQAGPPIHQAARTEAVGLLEDGRIEELAALLGDTDGDRQTFDVLSKLAAQHNQQRTSQSITDDRYEIRWEELTTASPAATGEPSTWIIVGDDTDAARPLIDAVTARGDRHRLVGSPVSDADEASLADALRASVDDASAPGGAVRILHIAALDATTAPSMRTLLRMQHRILNRTRRLFHAVTTTGLRTPIWLITRGAQRVTATDTVAPDQSALWGFGRAASLELPHLWGGLADLPTGPGASEDEWSRLLDRIGAPRQSDVTEDQVALRDGAVHVPRLVRRTGQPSGAPLRLRSDATYLVTGGLGAIGLEIAGYLAAHGAGNVVLTSRRAPGDAAQQRIDALRDKFGCAIRVATADVADAHDVARLLAGVQAELPPLAGIVHAAGEIGTTALSAMDDESQQAEVDRVFAGKVWGAWHLSEAAVDLQLDFFISTSSIASVWGGFGQTAYGAANAFLDGLAWRLREQGIAATSVNFGPWSAGMADAESRARLEQRGVRTLDPADALAGLADVVAGPATQGVIARIDWARFLPLYQQAGRRAFLTELEREVPVASTDAAPAVTASGKTPLVERLSGAPVQQRKKLLTDYLRDAVAEVTRVDSAEIREDAGFFDLGMDSLMAVELRRRLEQGVGKEIPVTLVMDHPRLSDAADYLLGEVLGLSEQAPAESRPALASLASERTDDPIAIVAVSCRFPGAPDPEAFWDLLSGGVDAIREVPEDRFDIDEFYDPDPDAAGKTYTRFGGFLDGIDGFDPEFFGISPREAVWIEPQQRLMLETVWEGIERAGLSPADLRGSRTGVFVGVAANEYAHLLSSESIEKIEPHFITGNALNAISGRVAFALGLEGPAVAVDTACSSALVAVHQAVQALHSGDCDLAVAGGVNVLLSPVTVVAASRARMLSPVGRCKTFDASADGYVRSEGCGILLLKRLSDAVRDGDRVCAVIPGTAVNQDGASSGLTVPNGGAQQRLIKTALTRAGLTGGDVDYLEAHGTGTPLGDPIEVQAAAAAYGASRDADRPLLMGSVKSNIGHLESASGAAGLIKVVLSLQHGVLPQSLHFDNPSPHIPWDSLPVRVVDEAVPWQPNGRPRRAGVSSFGFTGTNAHVLVEEAPQAPVSEDQEYDTDDQPVHVLPLSARSPEALVALARRYDSWLGAHPDADLAGVCFTAGTGRSHFEHRAAMVVDSVASARQGLADLADNRTRPGVVRGEHTNRPTTAWLFTGQGSQYPRMARELFDAEPVFAETVTRCADAVDGMLPLPLLEVLFAADRETAERLRHTSYAQPALFAVEMGLARLWQSWGVTPDVVLGHSVGQYAAACVAGVFSLEDGARLMAERGRMFGSLPEGGRMVAIFADAKQVEQIAGEFARVSVGAYNGPNTVLSGPGEDLEQIVARFADEGIRCTWLETSHAFHSELLDPVLDEFESYAAQFEFAAPTMPLVCNRTGAVLTGQTPLDAQYWRRHSRQPVQFAESVRTVAALGCSVLMEIGPQPVLTGAAVQIWPEHLAAPRAIASLRKGVGDRRQIADALAAAYVGGLRPDFAALQGQPHHRLELPTYPFQRRRFWPKTSSITVDGPATSGILGSAKDLASGDTVYASRLSVKSQPWLSDHVIYGTVVVPGATYAAMALAAVGTPARVKDVFFYEPIILPEKSSREVQLTLHMLGDGEQKFQVHSRSYGVRDAEWSLNAEGTVVRGVDDAPVSQDDPVDEAIERCNRMRPQELFETFADMELAWGPTWSGSLKSLWLGDGEAIGDVLVGAELAEQLGSEPIHPVLMDLCTGVAFPAFPALLAAEQGVSDLFLPLRYGQVTVQEKMPRRFYCRAKWHHSELDSETQVFDLDFISRDGRPLGGIREFTVKRAPREALLRGLGGDATRLLYTLGWHEVPLPAVDPAAPNGNWLIAGFDELADAVPGCIPFDRTTDPEPLGQLLTQAHERGMAFSGVVWRAAAPKPDESSADVAARIETEIANLLSAVHAVQRGEVKLPGGLWIVTERAVACESGEPVDPVQAALWGFGRTTINEEPALRCKLVDCDGSPEAVEALSALLTTPVDEPELALRQGKLLASRLLHWARSGHLTVPRSTDYVLAPTERGAIDNLRLTETEVPPPAEGYVQVKVEAAGLNFRDVLNVLGLYPGDPGPIGGDFAGVVTQLGDGVGSGRAERRDGIKLEVGQRVYGFMQGAFSSRFNVPAQLLAPIPDGVGAVEAATIPAAALTARLAFDWAQLEPGDRVLIHAASGGVGLAAIQLAQQHGAVVFATASTYKRATLRKMGVEYVYDSRSTDFADQILADTDGAGVDVVLNSLTNEGFVEATVRATAQNGRFAEIAKRDIWTHEQMAAARPDISYEIVALDTVTIQEPERIRGLLGEVSDGLGKGEWAPLPAEIYPLTEARAAFRRMQQARHIGKIVVQMPSPLQPRPDRSYLITGGLGAIGLHTASYLAQLGAGDIVLTSRREPDADTQQVIDEITERHRCRIHTFAADVGDESQVEELLERIRAELPPLAGVAHLAGVLDDALLSQQSVERFRTTLAPKAFGAYHLDHLTRDDDLDFFIVSSSVSSLFGSPGQANYATANALLDGLVARRRAHGLPATGVNFGPWAQGGMASSEAATANISAQGLVPLEPSAALSALAEVVANGTAQATVIKANWQRAAKVLGASRPPLLDLVLPSAAGEVTGDSELLRQLQEIPVAQRAGFVTEFLQREVQNFLRLAQPPAASSRFLDLGTDSLMAIELRNRLHSQFGGAFTINATAVFDYPTIGGLAEYLVGQLPDAESPPAATADPVAAGDDSGGAPEVEGG</sequence>
<dbReference type="Gene3D" id="3.40.50.720">
    <property type="entry name" value="NAD(P)-binding Rossmann-like Domain"/>
    <property type="match status" value="4"/>
</dbReference>
<feature type="region of interest" description="Disordered" evidence="7">
    <location>
        <begin position="1"/>
        <end position="20"/>
    </location>
</feature>
<dbReference type="Pfam" id="PF08240">
    <property type="entry name" value="ADH_N"/>
    <property type="match status" value="1"/>
</dbReference>
<protein>
    <submittedName>
        <fullName evidence="11">Beta-ketoacyl synthase</fullName>
    </submittedName>
</protein>
<feature type="active site" description="Proton acceptor; for dehydratase activity" evidence="6">
    <location>
        <position position="2517"/>
    </location>
</feature>
<dbReference type="PROSITE" id="PS52019">
    <property type="entry name" value="PKS_MFAS_DH"/>
    <property type="match status" value="1"/>
</dbReference>
<dbReference type="SMART" id="SM00823">
    <property type="entry name" value="PKS_PP"/>
    <property type="match status" value="2"/>
</dbReference>
<dbReference type="Pfam" id="PF00698">
    <property type="entry name" value="Acyl_transf_1"/>
    <property type="match status" value="2"/>
</dbReference>
<dbReference type="Pfam" id="PF00109">
    <property type="entry name" value="ketoacyl-synt"/>
    <property type="match status" value="2"/>
</dbReference>
<dbReference type="GO" id="GO:0006633">
    <property type="term" value="P:fatty acid biosynthetic process"/>
    <property type="evidence" value="ECO:0007669"/>
    <property type="project" value="InterPro"/>
</dbReference>
<dbReference type="SUPFAM" id="SSF50129">
    <property type="entry name" value="GroES-like"/>
    <property type="match status" value="1"/>
</dbReference>
<evidence type="ECO:0000256" key="3">
    <source>
        <dbReference type="ARBA" id="ARBA00022679"/>
    </source>
</evidence>
<dbReference type="InterPro" id="IPR049900">
    <property type="entry name" value="PKS_mFAS_DH"/>
</dbReference>
<evidence type="ECO:0000313" key="11">
    <source>
        <dbReference type="EMBL" id="ABN96047.1"/>
    </source>
</evidence>
<dbReference type="Gene3D" id="3.30.70.3290">
    <property type="match status" value="2"/>
</dbReference>
<dbReference type="CDD" id="cd05195">
    <property type="entry name" value="enoyl_red"/>
    <property type="match status" value="1"/>
</dbReference>
<dbReference type="Pfam" id="PF00550">
    <property type="entry name" value="PP-binding"/>
    <property type="match status" value="2"/>
</dbReference>
<evidence type="ECO:0000256" key="5">
    <source>
        <dbReference type="ARBA" id="ARBA00023315"/>
    </source>
</evidence>
<dbReference type="InterPro" id="IPR009081">
    <property type="entry name" value="PP-bd_ACP"/>
</dbReference>
<dbReference type="InterPro" id="IPR020807">
    <property type="entry name" value="PKS_DH"/>
</dbReference>
<dbReference type="SMART" id="SM00829">
    <property type="entry name" value="PKS_ER"/>
    <property type="match status" value="1"/>
</dbReference>
<dbReference type="Gene3D" id="3.10.129.110">
    <property type="entry name" value="Polyketide synthase dehydratase"/>
    <property type="match status" value="1"/>
</dbReference>
<dbReference type="InterPro" id="IPR049551">
    <property type="entry name" value="PKS_DH_C"/>
</dbReference>
<keyword evidence="2" id="KW-0597">Phosphoprotein</keyword>
<dbReference type="InterPro" id="IPR020806">
    <property type="entry name" value="PKS_PP-bd"/>
</dbReference>
<dbReference type="InterPro" id="IPR013968">
    <property type="entry name" value="PKS_KR"/>
</dbReference>
<dbReference type="EMBL" id="CP000580">
    <property type="protein sequence ID" value="ABN96047.1"/>
    <property type="molecule type" value="Genomic_DNA"/>
</dbReference>
<dbReference type="FunFam" id="3.40.47.10:FF:000019">
    <property type="entry name" value="Polyketide synthase type I"/>
    <property type="match status" value="2"/>
</dbReference>
<evidence type="ECO:0000259" key="9">
    <source>
        <dbReference type="PROSITE" id="PS52004"/>
    </source>
</evidence>
<dbReference type="Pfam" id="PF22621">
    <property type="entry name" value="CurL-like_PKS_C"/>
    <property type="match status" value="1"/>
</dbReference>
<dbReference type="InterPro" id="IPR018201">
    <property type="entry name" value="Ketoacyl_synth_AS"/>
</dbReference>
<dbReference type="PROSITE" id="PS50075">
    <property type="entry name" value="CARRIER"/>
    <property type="match status" value="2"/>
</dbReference>
<dbReference type="CDD" id="cd08952">
    <property type="entry name" value="KR_1_SDR_x"/>
    <property type="match status" value="1"/>
</dbReference>
<keyword evidence="3" id="KW-0808">Transferase</keyword>
<accession>A0A5Q5CAB1</accession>
<dbReference type="PROSITE" id="PS52004">
    <property type="entry name" value="KS3_2"/>
    <property type="match status" value="2"/>
</dbReference>
<dbReference type="InterPro" id="IPR014043">
    <property type="entry name" value="Acyl_transferase_dom"/>
</dbReference>
<dbReference type="PROSITE" id="PS00012">
    <property type="entry name" value="PHOSPHOPANTETHEINE"/>
    <property type="match status" value="1"/>
</dbReference>
<dbReference type="PROSITE" id="PS00606">
    <property type="entry name" value="KS3_1"/>
    <property type="match status" value="2"/>
</dbReference>
<dbReference type="SUPFAM" id="SSF47336">
    <property type="entry name" value="ACP-like"/>
    <property type="match status" value="2"/>
</dbReference>
<dbReference type="SMART" id="SM00827">
    <property type="entry name" value="PKS_AT"/>
    <property type="match status" value="2"/>
</dbReference>
<evidence type="ECO:0000259" key="10">
    <source>
        <dbReference type="PROSITE" id="PS52019"/>
    </source>
</evidence>
<dbReference type="Pfam" id="PF14765">
    <property type="entry name" value="PS-DH"/>
    <property type="match status" value="1"/>
</dbReference>
<dbReference type="SUPFAM" id="SSF52151">
    <property type="entry name" value="FabD/lysophospholipase-like"/>
    <property type="match status" value="2"/>
</dbReference>
<evidence type="ECO:0000256" key="6">
    <source>
        <dbReference type="PROSITE-ProRule" id="PRU01363"/>
    </source>
</evidence>
<dbReference type="GO" id="GO:0016491">
    <property type="term" value="F:oxidoreductase activity"/>
    <property type="evidence" value="ECO:0007669"/>
    <property type="project" value="InterPro"/>
</dbReference>
<name>A0A5Q5CAB1_MYCSJ</name>
<dbReference type="CDD" id="cd00833">
    <property type="entry name" value="PKS"/>
    <property type="match status" value="2"/>
</dbReference>
<dbReference type="InterPro" id="IPR001227">
    <property type="entry name" value="Ac_transferase_dom_sf"/>
</dbReference>
<dbReference type="Pfam" id="PF16197">
    <property type="entry name" value="KAsynt_C_assoc"/>
    <property type="match status" value="1"/>
</dbReference>
<evidence type="ECO:0000256" key="2">
    <source>
        <dbReference type="ARBA" id="ARBA00022553"/>
    </source>
</evidence>
<dbReference type="InterPro" id="IPR013154">
    <property type="entry name" value="ADH-like_N"/>
</dbReference>
<feature type="domain" description="Ketosynthase family 3 (KS3)" evidence="9">
    <location>
        <begin position="29"/>
        <end position="455"/>
    </location>
</feature>
<dbReference type="SMART" id="SM00825">
    <property type="entry name" value="PKS_KS"/>
    <property type="match status" value="2"/>
</dbReference>
<dbReference type="InterPro" id="IPR042104">
    <property type="entry name" value="PKS_dehydratase_sf"/>
</dbReference>
<dbReference type="InterPro" id="IPR016036">
    <property type="entry name" value="Malonyl_transacylase_ACP-bd"/>
</dbReference>
<dbReference type="GO" id="GO:0004312">
    <property type="term" value="F:fatty acid synthase activity"/>
    <property type="evidence" value="ECO:0007669"/>
    <property type="project" value="TreeGrafter"/>
</dbReference>
<gene>
    <name evidence="11" type="ordered locus">Mjls_0234</name>
</gene>
<dbReference type="NCBIfam" id="NF045894">
    <property type="entry name" value="PKS_plus_SDR"/>
    <property type="match status" value="1"/>
</dbReference>
<dbReference type="SMART" id="SM01294">
    <property type="entry name" value="PKS_PP_betabranch"/>
    <property type="match status" value="1"/>
</dbReference>
<feature type="domain" description="Carrier" evidence="8">
    <location>
        <begin position="3595"/>
        <end position="3673"/>
    </location>
</feature>
<evidence type="ECO:0000256" key="1">
    <source>
        <dbReference type="ARBA" id="ARBA00022450"/>
    </source>
</evidence>
<feature type="domain" description="PKS/mFAS DH" evidence="10">
    <location>
        <begin position="2486"/>
        <end position="2772"/>
    </location>
</feature>
<dbReference type="GO" id="GO:0005737">
    <property type="term" value="C:cytoplasm"/>
    <property type="evidence" value="ECO:0007669"/>
    <property type="project" value="TreeGrafter"/>
</dbReference>
<evidence type="ECO:0000256" key="4">
    <source>
        <dbReference type="ARBA" id="ARBA00023268"/>
    </source>
</evidence>
<dbReference type="Gene3D" id="3.40.47.10">
    <property type="match status" value="2"/>
</dbReference>
<keyword evidence="4" id="KW-0511">Multifunctional enzyme</keyword>
<evidence type="ECO:0000256" key="7">
    <source>
        <dbReference type="SAM" id="MobiDB-lite"/>
    </source>
</evidence>
<dbReference type="InterPro" id="IPR006162">
    <property type="entry name" value="Ppantetheine_attach_site"/>
</dbReference>
<dbReference type="InterPro" id="IPR014031">
    <property type="entry name" value="Ketoacyl_synth_C"/>
</dbReference>
<dbReference type="SMART" id="SM00826">
    <property type="entry name" value="PKS_DH"/>
    <property type="match status" value="1"/>
</dbReference>
<dbReference type="SUPFAM" id="SSF51735">
    <property type="entry name" value="NAD(P)-binding Rossmann-fold domains"/>
    <property type="match status" value="5"/>
</dbReference>
<dbReference type="Pfam" id="PF13602">
    <property type="entry name" value="ADH_zinc_N_2"/>
    <property type="match status" value="1"/>
</dbReference>
<dbReference type="SUPFAM" id="SSF55048">
    <property type="entry name" value="Probable ACP-binding domain of malonyl-CoA ACP transacylase"/>
    <property type="match status" value="2"/>
</dbReference>
<dbReference type="GO" id="GO:0005886">
    <property type="term" value="C:plasma membrane"/>
    <property type="evidence" value="ECO:0007669"/>
    <property type="project" value="TreeGrafter"/>
</dbReference>
<dbReference type="GO" id="GO:0004315">
    <property type="term" value="F:3-oxoacyl-[acyl-carrier-protein] synthase activity"/>
    <property type="evidence" value="ECO:0007669"/>
    <property type="project" value="InterPro"/>
</dbReference>
<dbReference type="InterPro" id="IPR011032">
    <property type="entry name" value="GroES-like_sf"/>
</dbReference>
<feature type="region of interest" description="C-terminal hotdog fold" evidence="6">
    <location>
        <begin position="2621"/>
        <end position="2772"/>
    </location>
</feature>
<dbReference type="Pfam" id="PF08659">
    <property type="entry name" value="KR"/>
    <property type="match status" value="2"/>
</dbReference>
<dbReference type="InterPro" id="IPR050091">
    <property type="entry name" value="PKS_NRPS_Biosynth_Enz"/>
</dbReference>
<organism evidence="11">
    <name type="scientific">Mycobacterium sp. (strain JLS)</name>
    <dbReference type="NCBI Taxonomy" id="164757"/>
    <lineage>
        <taxon>Bacteria</taxon>
        <taxon>Bacillati</taxon>
        <taxon>Actinomycetota</taxon>
        <taxon>Actinomycetes</taxon>
        <taxon>Mycobacteriales</taxon>
        <taxon>Mycobacteriaceae</taxon>
        <taxon>Mycobacterium</taxon>
    </lineage>
</organism>
<dbReference type="InterPro" id="IPR020841">
    <property type="entry name" value="PKS_Beta-ketoAc_synthase_dom"/>
</dbReference>
<dbReference type="InterPro" id="IPR016035">
    <property type="entry name" value="Acyl_Trfase/lysoPLipase"/>
</dbReference>
<dbReference type="InterPro" id="IPR032821">
    <property type="entry name" value="PKS_assoc"/>
</dbReference>
<reference evidence="11" key="1">
    <citation type="submission" date="2007-02" db="EMBL/GenBank/DDBJ databases">
        <title>Complete sequence of Mycobacterium sp. JLS.</title>
        <authorList>
            <consortium name="US DOE Joint Genome Institute"/>
            <person name="Copeland A."/>
            <person name="Lucas S."/>
            <person name="Lapidus A."/>
            <person name="Barry K."/>
            <person name="Detter J.C."/>
            <person name="Glavina del Rio T."/>
            <person name="Hammon N."/>
            <person name="Israni S."/>
            <person name="Dalin E."/>
            <person name="Tice H."/>
            <person name="Pitluck S."/>
            <person name="Chain P."/>
            <person name="Malfatti S."/>
            <person name="Shin M."/>
            <person name="Vergez L."/>
            <person name="Schmutz J."/>
            <person name="Larimer F."/>
            <person name="Land M."/>
            <person name="Hauser L."/>
            <person name="Kyrpides N."/>
            <person name="Mikhailova N."/>
            <person name="Miller C.D."/>
            <person name="Anderson A.J."/>
            <person name="Sims R.C."/>
            <person name="Richardson P."/>
        </authorList>
    </citation>
    <scope>NUCLEOTIDE SEQUENCE [LARGE SCALE GENOMIC DNA]</scope>
    <source>
        <strain evidence="11">JLS</strain>
    </source>
</reference>
<feature type="domain" description="Carrier" evidence="8">
    <location>
        <begin position="1496"/>
        <end position="1570"/>
    </location>
</feature>
<keyword evidence="5" id="KW-0012">Acyltransferase</keyword>
<dbReference type="Gene3D" id="3.90.180.10">
    <property type="entry name" value="Medium-chain alcohol dehydrogenases, catalytic domain"/>
    <property type="match status" value="1"/>
</dbReference>
<feature type="region of interest" description="N-terminal hotdog fold" evidence="6">
    <location>
        <begin position="2486"/>
        <end position="2606"/>
    </location>
</feature>
<feature type="region of interest" description="Disordered" evidence="7">
    <location>
        <begin position="3675"/>
        <end position="3702"/>
    </location>
</feature>
<dbReference type="PANTHER" id="PTHR43775">
    <property type="entry name" value="FATTY ACID SYNTHASE"/>
    <property type="match status" value="1"/>
</dbReference>
<dbReference type="Gene3D" id="1.10.1200.10">
    <property type="entry name" value="ACP-like"/>
    <property type="match status" value="2"/>
</dbReference>
<dbReference type="FunFam" id="3.40.50.720:FF:000209">
    <property type="entry name" value="Polyketide synthase Pks12"/>
    <property type="match status" value="1"/>
</dbReference>